<evidence type="ECO:0000313" key="2">
    <source>
        <dbReference type="EMBL" id="SMB94816.1"/>
    </source>
</evidence>
<feature type="transmembrane region" description="Helical" evidence="1">
    <location>
        <begin position="203"/>
        <end position="222"/>
    </location>
</feature>
<protein>
    <submittedName>
        <fullName evidence="2">Stage III sporulation protein AE</fullName>
    </submittedName>
</protein>
<feature type="transmembrane region" description="Helical" evidence="1">
    <location>
        <begin position="310"/>
        <end position="334"/>
    </location>
</feature>
<name>A0A1W1VNA8_DESTI</name>
<dbReference type="AlphaFoldDB" id="A0A1W1VNA8"/>
<evidence type="ECO:0000313" key="3">
    <source>
        <dbReference type="Proteomes" id="UP000192731"/>
    </source>
</evidence>
<keyword evidence="1" id="KW-1133">Transmembrane helix</keyword>
<keyword evidence="1" id="KW-0472">Membrane</keyword>
<keyword evidence="1" id="KW-0812">Transmembrane</keyword>
<reference evidence="2 3" key="1">
    <citation type="submission" date="2017-04" db="EMBL/GenBank/DDBJ databases">
        <authorList>
            <person name="Afonso C.L."/>
            <person name="Miller P.J."/>
            <person name="Scott M.A."/>
            <person name="Spackman E."/>
            <person name="Goraichik I."/>
            <person name="Dimitrov K.M."/>
            <person name="Suarez D.L."/>
            <person name="Swayne D.E."/>
        </authorList>
    </citation>
    <scope>NUCLEOTIDE SEQUENCE [LARGE SCALE GENOMIC DNA]</scope>
    <source>
        <strain evidence="2 3">DSM 11270</strain>
    </source>
</reference>
<feature type="transmembrane region" description="Helical" evidence="1">
    <location>
        <begin position="355"/>
        <end position="382"/>
    </location>
</feature>
<dbReference type="Pfam" id="PF09546">
    <property type="entry name" value="Spore_III_AE"/>
    <property type="match status" value="1"/>
</dbReference>
<dbReference type="NCBIfam" id="TIGR02829">
    <property type="entry name" value="spore_III_AE"/>
    <property type="match status" value="1"/>
</dbReference>
<gene>
    <name evidence="2" type="ORF">SAMN00017405_0279</name>
</gene>
<dbReference type="InterPro" id="IPR014194">
    <property type="entry name" value="Spore_III_AE"/>
</dbReference>
<feature type="transmembrane region" description="Helical" evidence="1">
    <location>
        <begin position="279"/>
        <end position="304"/>
    </location>
</feature>
<feature type="transmembrane region" description="Helical" evidence="1">
    <location>
        <begin position="97"/>
        <end position="120"/>
    </location>
</feature>
<feature type="transmembrane region" description="Helical" evidence="1">
    <location>
        <begin position="132"/>
        <end position="153"/>
    </location>
</feature>
<accession>A0A1W1VNA8</accession>
<proteinExistence type="predicted"/>
<dbReference type="Proteomes" id="UP000192731">
    <property type="component" value="Unassembled WGS sequence"/>
</dbReference>
<organism evidence="2 3">
    <name type="scientific">Desulfonispora thiosulfatigenes DSM 11270</name>
    <dbReference type="NCBI Taxonomy" id="656914"/>
    <lineage>
        <taxon>Bacteria</taxon>
        <taxon>Bacillati</taxon>
        <taxon>Bacillota</taxon>
        <taxon>Clostridia</taxon>
        <taxon>Eubacteriales</taxon>
        <taxon>Peptococcaceae</taxon>
        <taxon>Desulfonispora</taxon>
    </lineage>
</organism>
<feature type="transmembrane region" description="Helical" evidence="1">
    <location>
        <begin position="173"/>
        <end position="196"/>
    </location>
</feature>
<dbReference type="STRING" id="656914.SAMN00017405_0279"/>
<dbReference type="RefSeq" id="WP_278336354.1">
    <property type="nucleotide sequence ID" value="NZ_FWWT01000022.1"/>
</dbReference>
<evidence type="ECO:0000256" key="1">
    <source>
        <dbReference type="SAM" id="Phobius"/>
    </source>
</evidence>
<sequence length="392" mass="42678">MKRVAIIILFLIFMNILTQGIALASEEKDIQEITENQLDLLDLTEVDRFTNHINEEISSFIPNFSVHQFIQDLKEGKVDLSFKDIINNTFKFLFKEIGVNLALMGKLIVLAVLCSVLSNLHNAFEKGTIAKLAYAVSFLVLITFMISSFQYTIEIGKDAVQNMVTFMQALMPILLTLLASLGAFTSTAILHPFIFITIASLSTLYKTVIFPLILLGAVLSIINNISSEFKITRLSSLLNQVIVFFLGLTFTLFIGVLSVQGVGGAIADGVSLRTAKYMTGAFIPVVGSMFSDVLEAVIGGSLLLKNAIGIMGLLIIVVISLFPAIKIFAIIIIYKVSSAIIQPLGNSQISDTLDSMAGSLLLVFASVATVALMFFLTIIIVVTTANITVMLR</sequence>
<keyword evidence="3" id="KW-1185">Reference proteome</keyword>
<feature type="transmembrane region" description="Helical" evidence="1">
    <location>
        <begin position="242"/>
        <end position="267"/>
    </location>
</feature>
<dbReference type="EMBL" id="FWWT01000022">
    <property type="protein sequence ID" value="SMB94816.1"/>
    <property type="molecule type" value="Genomic_DNA"/>
</dbReference>